<dbReference type="Pfam" id="PF00855">
    <property type="entry name" value="PWWP"/>
    <property type="match status" value="1"/>
</dbReference>
<feature type="region of interest" description="Disordered" evidence="1">
    <location>
        <begin position="451"/>
        <end position="480"/>
    </location>
</feature>
<evidence type="ECO:0000313" key="3">
    <source>
        <dbReference type="EMBL" id="OSX71852.1"/>
    </source>
</evidence>
<accession>A0A1X6NTB1</accession>
<reference evidence="3 4" key="1">
    <citation type="submission" date="2017-03" db="EMBL/GenBank/DDBJ databases">
        <title>WGS assembly of Porphyra umbilicalis.</title>
        <authorList>
            <person name="Brawley S.H."/>
            <person name="Blouin N.A."/>
            <person name="Ficko-Blean E."/>
            <person name="Wheeler G.L."/>
            <person name="Lohr M."/>
            <person name="Goodson H.V."/>
            <person name="Jenkins J.W."/>
            <person name="Blaby-Haas C.E."/>
            <person name="Helliwell K.E."/>
            <person name="Chan C."/>
            <person name="Marriage T."/>
            <person name="Bhattacharya D."/>
            <person name="Klein A.S."/>
            <person name="Badis Y."/>
            <person name="Brodie J."/>
            <person name="Cao Y."/>
            <person name="Collen J."/>
            <person name="Dittami S.M."/>
            <person name="Gachon C.M."/>
            <person name="Green B.R."/>
            <person name="Karpowicz S."/>
            <person name="Kim J.W."/>
            <person name="Kudahl U."/>
            <person name="Lin S."/>
            <person name="Michel G."/>
            <person name="Mittag M."/>
            <person name="Olson B.J."/>
            <person name="Pangilinan J."/>
            <person name="Peng Y."/>
            <person name="Qiu H."/>
            <person name="Shu S."/>
            <person name="Singer J.T."/>
            <person name="Smith A.G."/>
            <person name="Sprecher B.N."/>
            <person name="Wagner V."/>
            <person name="Wang W."/>
            <person name="Wang Z.-Y."/>
            <person name="Yan J."/>
            <person name="Yarish C."/>
            <person name="Zoeuner-Riek S."/>
            <person name="Zhuang Y."/>
            <person name="Zou Y."/>
            <person name="Lindquist E.A."/>
            <person name="Grimwood J."/>
            <person name="Barry K."/>
            <person name="Rokhsar D.S."/>
            <person name="Schmutz J."/>
            <person name="Stiller J.W."/>
            <person name="Grossman A.R."/>
            <person name="Prochnik S.E."/>
        </authorList>
    </citation>
    <scope>NUCLEOTIDE SEQUENCE [LARGE SCALE GENOMIC DNA]</scope>
    <source>
        <strain evidence="3">4086291</strain>
    </source>
</reference>
<keyword evidence="4" id="KW-1185">Reference proteome</keyword>
<evidence type="ECO:0000259" key="2">
    <source>
        <dbReference type="PROSITE" id="PS50812"/>
    </source>
</evidence>
<feature type="compositionally biased region" description="Polar residues" evidence="1">
    <location>
        <begin position="201"/>
        <end position="215"/>
    </location>
</feature>
<feature type="domain" description="PWWP" evidence="2">
    <location>
        <begin position="45"/>
        <end position="102"/>
    </location>
</feature>
<dbReference type="OrthoDB" id="62853at2759"/>
<dbReference type="CDD" id="cd05162">
    <property type="entry name" value="PWWP"/>
    <property type="match status" value="1"/>
</dbReference>
<dbReference type="AlphaFoldDB" id="A0A1X6NTB1"/>
<gene>
    <name evidence="3" type="ORF">BU14_0494s0006</name>
</gene>
<organism evidence="3 4">
    <name type="scientific">Porphyra umbilicalis</name>
    <name type="common">Purple laver</name>
    <name type="synonym">Red alga</name>
    <dbReference type="NCBI Taxonomy" id="2786"/>
    <lineage>
        <taxon>Eukaryota</taxon>
        <taxon>Rhodophyta</taxon>
        <taxon>Bangiophyceae</taxon>
        <taxon>Bangiales</taxon>
        <taxon>Bangiaceae</taxon>
        <taxon>Porphyra</taxon>
    </lineage>
</organism>
<feature type="compositionally biased region" description="Low complexity" evidence="1">
    <location>
        <begin position="280"/>
        <end position="302"/>
    </location>
</feature>
<dbReference type="SMART" id="SM00293">
    <property type="entry name" value="PWWP"/>
    <property type="match status" value="1"/>
</dbReference>
<proteinExistence type="predicted"/>
<name>A0A1X6NTB1_PORUM</name>
<feature type="region of interest" description="Disordered" evidence="1">
    <location>
        <begin position="147"/>
        <end position="178"/>
    </location>
</feature>
<feature type="compositionally biased region" description="Low complexity" evidence="1">
    <location>
        <begin position="147"/>
        <end position="165"/>
    </location>
</feature>
<evidence type="ECO:0000313" key="4">
    <source>
        <dbReference type="Proteomes" id="UP000218209"/>
    </source>
</evidence>
<dbReference type="PROSITE" id="PS50812">
    <property type="entry name" value="PWWP"/>
    <property type="match status" value="1"/>
</dbReference>
<dbReference type="Proteomes" id="UP000218209">
    <property type="component" value="Unassembled WGS sequence"/>
</dbReference>
<feature type="region of interest" description="Disordered" evidence="1">
    <location>
        <begin position="192"/>
        <end position="215"/>
    </location>
</feature>
<dbReference type="InterPro" id="IPR000313">
    <property type="entry name" value="PWWP_dom"/>
</dbReference>
<sequence length="480" mass="48790">MAPRSTGHGASNGAGSSSSVGAVGGTVGSAADAMTMLPGSVVYPVNSVVWARVRSFPWWPARVVEAHEIHVKKGVQYTWVLFLNDINNAWVHPKDIHLLAPSNADTFLVKKAHKSRPAIDQALRMALEELAEHPNPEPVLVTTATATPARAGRGRGSAAAALSASNRKLKRGRRLPASSPLAHAAELTLSEGNSAAEAAPTASQTPSAVATTGVQSSRHVLAGPLDAMAAPIDDKVGPVATPDATVDTPASLPRQKAPPPKGVASKTGRSRRATPSLDGSTAPATCPSSTPAADASPSSEPTGRCFPPSSVDRVPAASCAQTVKRATTTPPPAGPAKRRRQPRPAQPRDDIDGSDLDWSPAVASGAATPAAVSAPVAPPPPRPHGNAALVAGLRAIDTAEASLQSALAVLASVRAELGVALASGKEVPAVDAAGDTTAAEMMVAPLTPSQLRLPASRGRPHGQGRPASPRALSGSAMHLR</sequence>
<feature type="region of interest" description="Disordered" evidence="1">
    <location>
        <begin position="1"/>
        <end position="21"/>
    </location>
</feature>
<feature type="compositionally biased region" description="Low complexity" evidence="1">
    <location>
        <begin position="359"/>
        <end position="375"/>
    </location>
</feature>
<dbReference type="Gene3D" id="2.30.30.140">
    <property type="match status" value="1"/>
</dbReference>
<dbReference type="EMBL" id="KV919103">
    <property type="protein sequence ID" value="OSX71852.1"/>
    <property type="molecule type" value="Genomic_DNA"/>
</dbReference>
<evidence type="ECO:0000256" key="1">
    <source>
        <dbReference type="SAM" id="MobiDB-lite"/>
    </source>
</evidence>
<feature type="region of interest" description="Disordered" evidence="1">
    <location>
        <begin position="233"/>
        <end position="380"/>
    </location>
</feature>
<protein>
    <recommendedName>
        <fullName evidence="2">PWWP domain-containing protein</fullName>
    </recommendedName>
</protein>
<dbReference type="SUPFAM" id="SSF63748">
    <property type="entry name" value="Tudor/PWWP/MBT"/>
    <property type="match status" value="1"/>
</dbReference>